<name>A0A9P6L2L3_9AGAM</name>
<organism evidence="2 3">
    <name type="scientific">Thelephora terrestris</name>
    <dbReference type="NCBI Taxonomy" id="56493"/>
    <lineage>
        <taxon>Eukaryota</taxon>
        <taxon>Fungi</taxon>
        <taxon>Dikarya</taxon>
        <taxon>Basidiomycota</taxon>
        <taxon>Agaricomycotina</taxon>
        <taxon>Agaricomycetes</taxon>
        <taxon>Thelephorales</taxon>
        <taxon>Thelephoraceae</taxon>
        <taxon>Thelephora</taxon>
    </lineage>
</organism>
<dbReference type="Proteomes" id="UP000736335">
    <property type="component" value="Unassembled WGS sequence"/>
</dbReference>
<sequence>MGNGSSTQYSQSRHYDYRPFTGPVIPPPSQMTNANSGGTGTGSTLPSYDMPRRRKKWFRFGNGRDRHRGQEVWYSAYVSPRGQQPPTPNIYPAYQRPPDLQRNPSMPVPVPAQYSSLRIPDGYIPPSVNPPVVPHDAPSPTTDSGHWRRPPHSGYHPHHPSQIHHRRPSQSHPPVHPVNPAVIPSRHFPEPTSSTPTSTLRSPPFKPFEPLPDLRRPGPPPPPPKIFDNAPYRDMFSHLSHPSPTS</sequence>
<gene>
    <name evidence="2" type="ORF">BJ322DRAFT_1084297</name>
</gene>
<comment type="caution">
    <text evidence="2">The sequence shown here is derived from an EMBL/GenBank/DDBJ whole genome shotgun (WGS) entry which is preliminary data.</text>
</comment>
<feature type="region of interest" description="Disordered" evidence="1">
    <location>
        <begin position="1"/>
        <end position="50"/>
    </location>
</feature>
<accession>A0A9P6L2L3</accession>
<evidence type="ECO:0000313" key="3">
    <source>
        <dbReference type="Proteomes" id="UP000736335"/>
    </source>
</evidence>
<feature type="region of interest" description="Disordered" evidence="1">
    <location>
        <begin position="79"/>
        <end position="246"/>
    </location>
</feature>
<reference evidence="2" key="2">
    <citation type="submission" date="2020-11" db="EMBL/GenBank/DDBJ databases">
        <authorList>
            <consortium name="DOE Joint Genome Institute"/>
            <person name="Kuo A."/>
            <person name="Miyauchi S."/>
            <person name="Kiss E."/>
            <person name="Drula E."/>
            <person name="Kohler A."/>
            <person name="Sanchez-Garcia M."/>
            <person name="Andreopoulos B."/>
            <person name="Barry K.W."/>
            <person name="Bonito G."/>
            <person name="Buee M."/>
            <person name="Carver A."/>
            <person name="Chen C."/>
            <person name="Cichocki N."/>
            <person name="Clum A."/>
            <person name="Culley D."/>
            <person name="Crous P.W."/>
            <person name="Fauchery L."/>
            <person name="Girlanda M."/>
            <person name="Hayes R."/>
            <person name="Keri Z."/>
            <person name="Labutti K."/>
            <person name="Lipzen A."/>
            <person name="Lombard V."/>
            <person name="Magnuson J."/>
            <person name="Maillard F."/>
            <person name="Morin E."/>
            <person name="Murat C."/>
            <person name="Nolan M."/>
            <person name="Ohm R."/>
            <person name="Pangilinan J."/>
            <person name="Pereira M."/>
            <person name="Perotto S."/>
            <person name="Peter M."/>
            <person name="Riley R."/>
            <person name="Sitrit Y."/>
            <person name="Stielow B."/>
            <person name="Szollosi G."/>
            <person name="Zifcakova L."/>
            <person name="Stursova M."/>
            <person name="Spatafora J.W."/>
            <person name="Tedersoo L."/>
            <person name="Vaario L.-M."/>
            <person name="Yamada A."/>
            <person name="Yan M."/>
            <person name="Wang P."/>
            <person name="Xu J."/>
            <person name="Bruns T."/>
            <person name="Baldrian P."/>
            <person name="Vilgalys R."/>
            <person name="Henrissat B."/>
            <person name="Grigoriev I.V."/>
            <person name="Hibbett D."/>
            <person name="Nagy L.G."/>
            <person name="Martin F.M."/>
        </authorList>
    </citation>
    <scope>NUCLEOTIDE SEQUENCE</scope>
    <source>
        <strain evidence="2">UH-Tt-Lm1</strain>
    </source>
</reference>
<keyword evidence="3" id="KW-1185">Reference proteome</keyword>
<evidence type="ECO:0000256" key="1">
    <source>
        <dbReference type="SAM" id="MobiDB-lite"/>
    </source>
</evidence>
<dbReference type="PRINTS" id="PR01217">
    <property type="entry name" value="PRICHEXTENSN"/>
</dbReference>
<proteinExistence type="predicted"/>
<dbReference type="EMBL" id="WIUZ02000017">
    <property type="protein sequence ID" value="KAF9780041.1"/>
    <property type="molecule type" value="Genomic_DNA"/>
</dbReference>
<reference evidence="2" key="1">
    <citation type="journal article" date="2020" name="Nat. Commun.">
        <title>Large-scale genome sequencing of mycorrhizal fungi provides insights into the early evolution of symbiotic traits.</title>
        <authorList>
            <person name="Miyauchi S."/>
            <person name="Kiss E."/>
            <person name="Kuo A."/>
            <person name="Drula E."/>
            <person name="Kohler A."/>
            <person name="Sanchez-Garcia M."/>
            <person name="Morin E."/>
            <person name="Andreopoulos B."/>
            <person name="Barry K.W."/>
            <person name="Bonito G."/>
            <person name="Buee M."/>
            <person name="Carver A."/>
            <person name="Chen C."/>
            <person name="Cichocki N."/>
            <person name="Clum A."/>
            <person name="Culley D."/>
            <person name="Crous P.W."/>
            <person name="Fauchery L."/>
            <person name="Girlanda M."/>
            <person name="Hayes R.D."/>
            <person name="Keri Z."/>
            <person name="LaButti K."/>
            <person name="Lipzen A."/>
            <person name="Lombard V."/>
            <person name="Magnuson J."/>
            <person name="Maillard F."/>
            <person name="Murat C."/>
            <person name="Nolan M."/>
            <person name="Ohm R.A."/>
            <person name="Pangilinan J."/>
            <person name="Pereira M.F."/>
            <person name="Perotto S."/>
            <person name="Peter M."/>
            <person name="Pfister S."/>
            <person name="Riley R."/>
            <person name="Sitrit Y."/>
            <person name="Stielow J.B."/>
            <person name="Szollosi G."/>
            <person name="Zifcakova L."/>
            <person name="Stursova M."/>
            <person name="Spatafora J.W."/>
            <person name="Tedersoo L."/>
            <person name="Vaario L.M."/>
            <person name="Yamada A."/>
            <person name="Yan M."/>
            <person name="Wang P."/>
            <person name="Xu J."/>
            <person name="Bruns T."/>
            <person name="Baldrian P."/>
            <person name="Vilgalys R."/>
            <person name="Dunand C."/>
            <person name="Henrissat B."/>
            <person name="Grigoriev I.V."/>
            <person name="Hibbett D."/>
            <person name="Nagy L.G."/>
            <person name="Martin F.M."/>
        </authorList>
    </citation>
    <scope>NUCLEOTIDE SEQUENCE</scope>
    <source>
        <strain evidence="2">UH-Tt-Lm1</strain>
    </source>
</reference>
<feature type="non-terminal residue" evidence="2">
    <location>
        <position position="1"/>
    </location>
</feature>
<feature type="compositionally biased region" description="Basic residues" evidence="1">
    <location>
        <begin position="147"/>
        <end position="169"/>
    </location>
</feature>
<feature type="compositionally biased region" description="Low complexity" evidence="1">
    <location>
        <begin position="191"/>
        <end position="203"/>
    </location>
</feature>
<protein>
    <submittedName>
        <fullName evidence="2">Uncharacterized protein</fullName>
    </submittedName>
</protein>
<dbReference type="AlphaFoldDB" id="A0A9P6L2L3"/>
<evidence type="ECO:0000313" key="2">
    <source>
        <dbReference type="EMBL" id="KAF9780041.1"/>
    </source>
</evidence>
<feature type="compositionally biased region" description="Polar residues" evidence="1">
    <location>
        <begin position="1"/>
        <end position="12"/>
    </location>
</feature>